<feature type="chain" id="PRO_5015721891" evidence="10">
    <location>
        <begin position="26"/>
        <end position="1230"/>
    </location>
</feature>
<dbReference type="GO" id="GO:0009279">
    <property type="term" value="C:cell outer membrane"/>
    <property type="evidence" value="ECO:0007669"/>
    <property type="project" value="UniProtKB-SubCell"/>
</dbReference>
<feature type="signal peptide" evidence="10">
    <location>
        <begin position="1"/>
        <end position="25"/>
    </location>
</feature>
<dbReference type="RefSeq" id="WP_108601517.1">
    <property type="nucleotide sequence ID" value="NZ_CP026604.1"/>
</dbReference>
<proteinExistence type="inferred from homology"/>
<reference evidence="13 14" key="1">
    <citation type="submission" date="2018-01" db="EMBL/GenBank/DDBJ databases">
        <title>Genome sequence of a Cantenovulum-like bacteria.</title>
        <authorList>
            <person name="Tan W.R."/>
            <person name="Lau N.-S."/>
            <person name="Go F."/>
            <person name="Amirul A.-A.A."/>
        </authorList>
    </citation>
    <scope>NUCLEOTIDE SEQUENCE [LARGE SCALE GENOMIC DNA]</scope>
    <source>
        <strain evidence="13 14">CCB-QB4</strain>
    </source>
</reference>
<dbReference type="InterPro" id="IPR000531">
    <property type="entry name" value="Beta-barrel_TonB"/>
</dbReference>
<dbReference type="SUPFAM" id="SSF56935">
    <property type="entry name" value="Porins"/>
    <property type="match status" value="1"/>
</dbReference>
<dbReference type="OrthoDB" id="8727862at2"/>
<evidence type="ECO:0000256" key="4">
    <source>
        <dbReference type="ARBA" id="ARBA00022692"/>
    </source>
</evidence>
<keyword evidence="3 8" id="KW-1134">Transmembrane beta strand</keyword>
<gene>
    <name evidence="13" type="ORF">C2869_02865</name>
</gene>
<keyword evidence="14" id="KW-1185">Reference proteome</keyword>
<evidence type="ECO:0000256" key="8">
    <source>
        <dbReference type="PROSITE-ProRule" id="PRU01360"/>
    </source>
</evidence>
<comment type="similarity">
    <text evidence="8 9">Belongs to the TonB-dependent receptor family.</text>
</comment>
<organism evidence="13 14">
    <name type="scientific">Saccharobesus litoralis</name>
    <dbReference type="NCBI Taxonomy" id="2172099"/>
    <lineage>
        <taxon>Bacteria</taxon>
        <taxon>Pseudomonadati</taxon>
        <taxon>Pseudomonadota</taxon>
        <taxon>Gammaproteobacteria</taxon>
        <taxon>Alteromonadales</taxon>
        <taxon>Alteromonadaceae</taxon>
        <taxon>Saccharobesus</taxon>
    </lineage>
</organism>
<evidence type="ECO:0000256" key="6">
    <source>
        <dbReference type="ARBA" id="ARBA00023136"/>
    </source>
</evidence>
<feature type="domain" description="TonB-dependent receptor-like beta-barrel" evidence="11">
    <location>
        <begin position="809"/>
        <end position="1166"/>
    </location>
</feature>
<keyword evidence="10" id="KW-0732">Signal</keyword>
<evidence type="ECO:0000259" key="12">
    <source>
        <dbReference type="Pfam" id="PF07715"/>
    </source>
</evidence>
<evidence type="ECO:0000256" key="1">
    <source>
        <dbReference type="ARBA" id="ARBA00004571"/>
    </source>
</evidence>
<keyword evidence="2 8" id="KW-0813">Transport</keyword>
<dbReference type="KEGG" id="cate:C2869_02865"/>
<dbReference type="Gene3D" id="2.170.130.10">
    <property type="entry name" value="TonB-dependent receptor, plug domain"/>
    <property type="match status" value="1"/>
</dbReference>
<keyword evidence="7 8" id="KW-0998">Cell outer membrane</keyword>
<dbReference type="PANTHER" id="PTHR40980">
    <property type="entry name" value="PLUG DOMAIN-CONTAINING PROTEIN"/>
    <property type="match status" value="1"/>
</dbReference>
<keyword evidence="13" id="KW-0675">Receptor</keyword>
<evidence type="ECO:0000256" key="7">
    <source>
        <dbReference type="ARBA" id="ARBA00023237"/>
    </source>
</evidence>
<comment type="subcellular location">
    <subcellularLocation>
        <location evidence="1 8">Cell outer membrane</location>
        <topology evidence="1 8">Multi-pass membrane protein</topology>
    </subcellularLocation>
</comment>
<dbReference type="InterPro" id="IPR039426">
    <property type="entry name" value="TonB-dep_rcpt-like"/>
</dbReference>
<evidence type="ECO:0000256" key="3">
    <source>
        <dbReference type="ARBA" id="ARBA00022452"/>
    </source>
</evidence>
<dbReference type="EMBL" id="CP026604">
    <property type="protein sequence ID" value="AWB65440.1"/>
    <property type="molecule type" value="Genomic_DNA"/>
</dbReference>
<dbReference type="PROSITE" id="PS52016">
    <property type="entry name" value="TONB_DEPENDENT_REC_3"/>
    <property type="match status" value="1"/>
</dbReference>
<feature type="domain" description="TonB-dependent receptor plug" evidence="12">
    <location>
        <begin position="78"/>
        <end position="169"/>
    </location>
</feature>
<keyword evidence="4 8" id="KW-0812">Transmembrane</keyword>
<accession>A0A2S0VMW7</accession>
<evidence type="ECO:0000259" key="11">
    <source>
        <dbReference type="Pfam" id="PF00593"/>
    </source>
</evidence>
<name>A0A2S0VMW7_9ALTE</name>
<sequence>MLIARDRFKLSALSLAIMASSSMFANANEQEQTVEVKNTVSKQATKDSAKEADDDVEVIEVTGMAGSLIKSINDKRFAGNIVDTINAEDIGKNTDQNIADALGRVTGVSIVSNNGEGTAITVRGASAEQNNITLNGQQLTSTEFSQSVDLSSFSADILDRLEVVKTPSADHIEGSLGANVNLKTLRPLNRTDVIRRLNVQGRYNDLSEENNYKISGTFTEKFLDETLGIAVTAYSETNAYRKDEFRANRYEASQTFRIATDQNGDVVSGFRGVTPNEVGFYLSENESDRYGGSLGIQFTPTDTTELMLDVTYSRQDLTNKTSSLSVGTNKGNVNFVEGEKATDSRPPATFTDPQQDWYSVDTSTRTVTKYLNRFGRGNINGNFGGTENENFSSTLSLNHEISDSLRMEAMLGYSSSESVSKPNGNAILSNGKAINAAILYDVGSAVVPVGFDCTTGTCTIEHGDDKVDFGTILEDDTDENGAPILAWSDNTTTTGFHPHDLAAQNLEWISERDRTVEDSLTTFSLDFDYDVDAFGITTFEFGVYGTQREKSVDDQLYRFETVAPGKVFTDEDGNTIVDSGDTVRNVKGADIASSEPIPEDFMDSLGYGRLPTTFGWVAPDAIKAVQAVVSNDDTLRTVLPTETREAQIDTQSVYIKANIELFDGTVTGDFGMRYVNTEVEANGYSGVKYWSAFSDFERLMSLIDVKNLRDTSLPECPSANFADPANIQGYERKYQRIDGLGWDTSAGPDPSTWTRIPAVDGPCHDPAWAQVAASGVTNDAVGWQSMWRYTDISTSKHYGWGSPTDAAPDLTWNGELSQGDTSNYTRNNVTPLDVPFSATTNSHEYTNLLPSLNLNFALSEQFVGRLALSKTMTRPEIDLLRPGVVISEGQYWNANVDAQPANKVTKYNTKLDPLTSKNLDLSLEWYFNSSSMLSVALFAKDMSNFVDTQVDDFYIEDIRKLDQIDPNTLVLKMDESLPNFGLENCMPQRIESTGVWSKVDPNSTSKAISDDYRDLCGLYEVTNVVNSKSATIRGLELGYNQVYDFLPGIWKGLGVSANYTFQESEYEAEPSVEDPSILLPSLPVADTPKHTYNFTTFWEGNGHQIRLSYRGSTDSLVGVDYPGGSTSRGRNWNGGSIWNEGRNSFDLSATYKVNNSMNITFQAINLTGEDYRQYYTSRDLKVVRAQAEDGEVTWQSFNEGNPLEGEAPKHRTYRQYDTGSTYRLGVNVRF</sequence>
<evidence type="ECO:0000256" key="5">
    <source>
        <dbReference type="ARBA" id="ARBA00023077"/>
    </source>
</evidence>
<dbReference type="NCBIfam" id="TIGR01782">
    <property type="entry name" value="TonB-Xanth-Caul"/>
    <property type="match status" value="1"/>
</dbReference>
<dbReference type="Pfam" id="PF00593">
    <property type="entry name" value="TonB_dep_Rec_b-barrel"/>
    <property type="match status" value="1"/>
</dbReference>
<evidence type="ECO:0000256" key="10">
    <source>
        <dbReference type="SAM" id="SignalP"/>
    </source>
</evidence>
<evidence type="ECO:0000313" key="13">
    <source>
        <dbReference type="EMBL" id="AWB65440.1"/>
    </source>
</evidence>
<evidence type="ECO:0000256" key="2">
    <source>
        <dbReference type="ARBA" id="ARBA00022448"/>
    </source>
</evidence>
<keyword evidence="5 9" id="KW-0798">TonB box</keyword>
<dbReference type="InterPro" id="IPR037066">
    <property type="entry name" value="Plug_dom_sf"/>
</dbReference>
<evidence type="ECO:0000313" key="14">
    <source>
        <dbReference type="Proteomes" id="UP000244441"/>
    </source>
</evidence>
<dbReference type="InterPro" id="IPR010104">
    <property type="entry name" value="TonB_rcpt_bac"/>
</dbReference>
<dbReference type="Gene3D" id="2.40.170.20">
    <property type="entry name" value="TonB-dependent receptor, beta-barrel domain"/>
    <property type="match status" value="2"/>
</dbReference>
<dbReference type="InterPro" id="IPR012910">
    <property type="entry name" value="Plug_dom"/>
</dbReference>
<keyword evidence="6 8" id="KW-0472">Membrane</keyword>
<evidence type="ECO:0000256" key="9">
    <source>
        <dbReference type="RuleBase" id="RU003357"/>
    </source>
</evidence>
<dbReference type="InterPro" id="IPR036942">
    <property type="entry name" value="Beta-barrel_TonB_sf"/>
</dbReference>
<dbReference type="Proteomes" id="UP000244441">
    <property type="component" value="Chromosome"/>
</dbReference>
<protein>
    <submittedName>
        <fullName evidence="13">TonB-dependent receptor</fullName>
    </submittedName>
</protein>
<dbReference type="Pfam" id="PF07715">
    <property type="entry name" value="Plug"/>
    <property type="match status" value="1"/>
</dbReference>
<dbReference type="PANTHER" id="PTHR40980:SF3">
    <property type="entry name" value="TONB-DEPENDENT RECEPTOR-LIKE BETA-BARREL DOMAIN-CONTAINING PROTEIN"/>
    <property type="match status" value="1"/>
</dbReference>
<dbReference type="AlphaFoldDB" id="A0A2S0VMW7"/>